<name>A0ACB8WIX4_9TELE</name>
<gene>
    <name evidence="1" type="ORF">L3Q82_026618</name>
</gene>
<keyword evidence="2" id="KW-1185">Reference proteome</keyword>
<comment type="caution">
    <text evidence="1">The sequence shown here is derived from an EMBL/GenBank/DDBJ whole genome shotgun (WGS) entry which is preliminary data.</text>
</comment>
<reference evidence="1" key="1">
    <citation type="submission" date="2022-04" db="EMBL/GenBank/DDBJ databases">
        <title>Jade perch genome.</title>
        <authorList>
            <person name="Chao B."/>
        </authorList>
    </citation>
    <scope>NUCLEOTIDE SEQUENCE</scope>
    <source>
        <strain evidence="1">CB-2022</strain>
    </source>
</reference>
<proteinExistence type="predicted"/>
<dbReference type="EMBL" id="CM041539">
    <property type="protein sequence ID" value="KAI3367772.1"/>
    <property type="molecule type" value="Genomic_DNA"/>
</dbReference>
<evidence type="ECO:0000313" key="1">
    <source>
        <dbReference type="EMBL" id="KAI3367772.1"/>
    </source>
</evidence>
<feature type="non-terminal residue" evidence="1">
    <location>
        <position position="206"/>
    </location>
</feature>
<evidence type="ECO:0000313" key="2">
    <source>
        <dbReference type="Proteomes" id="UP000831701"/>
    </source>
</evidence>
<dbReference type="Proteomes" id="UP000831701">
    <property type="component" value="Chromosome 9"/>
</dbReference>
<organism evidence="1 2">
    <name type="scientific">Scortum barcoo</name>
    <name type="common">barcoo grunter</name>
    <dbReference type="NCBI Taxonomy" id="214431"/>
    <lineage>
        <taxon>Eukaryota</taxon>
        <taxon>Metazoa</taxon>
        <taxon>Chordata</taxon>
        <taxon>Craniata</taxon>
        <taxon>Vertebrata</taxon>
        <taxon>Euteleostomi</taxon>
        <taxon>Actinopterygii</taxon>
        <taxon>Neopterygii</taxon>
        <taxon>Teleostei</taxon>
        <taxon>Neoteleostei</taxon>
        <taxon>Acanthomorphata</taxon>
        <taxon>Eupercaria</taxon>
        <taxon>Centrarchiformes</taxon>
        <taxon>Terapontoidei</taxon>
        <taxon>Terapontidae</taxon>
        <taxon>Scortum</taxon>
    </lineage>
</organism>
<accession>A0ACB8WIX4</accession>
<protein>
    <submittedName>
        <fullName evidence="1">Uncharacterized protein</fullName>
    </submittedName>
</protein>
<sequence length="206" mass="22208">GIEGAEIAPVPAQHPPSRASPEPQPSPGICDGGRGQSHLQLSLYLFFACRRERREALEAPSAEGSPRSLCGPPGEGGCWAAMTLPRGSHRKRHPEVTSLDLLPQEKLFEPGEQAQRHSGTLLLFGSDSESTASQSTGILHACNITGLAVLRKPPGSSWTTQTQWDEYDVDDPRLRGGPWSQTPESTPSRDLLTRDSPLNPLQSSES</sequence>
<feature type="non-terminal residue" evidence="1">
    <location>
        <position position="1"/>
    </location>
</feature>